<sequence length="136" mass="15724">MNKELMLIQFSKYMTIGTVSVIIGMIIALIGLWIYSEWLIYQQKKNKQLDIVRDKMDGIEMKRLLRQNSQESSAAKQQKPQTVDIVVELSNRRKSFENDHDNDSAMELASSNRSMQTNNNNNNKFISLKSLDGLPR</sequence>
<keyword evidence="2" id="KW-0812">Transmembrane</keyword>
<feature type="region of interest" description="Disordered" evidence="1">
    <location>
        <begin position="94"/>
        <end position="136"/>
    </location>
</feature>
<dbReference type="Proteomes" id="UP000194236">
    <property type="component" value="Unassembled WGS sequence"/>
</dbReference>
<comment type="caution">
    <text evidence="3">The sequence shown here is derived from an EMBL/GenBank/DDBJ whole genome shotgun (WGS) entry which is preliminary data.</text>
</comment>
<accession>A0A1Y3ASZ8</accession>
<name>A0A1Y3ASZ8_EURMA</name>
<evidence type="ECO:0000313" key="3">
    <source>
        <dbReference type="EMBL" id="OTF71581.1"/>
    </source>
</evidence>
<dbReference type="OrthoDB" id="6511040at2759"/>
<reference evidence="3 4" key="1">
    <citation type="submission" date="2017-03" db="EMBL/GenBank/DDBJ databases">
        <title>Genome Survey of Euroglyphus maynei.</title>
        <authorList>
            <person name="Arlian L.G."/>
            <person name="Morgan M.S."/>
            <person name="Rider S.D."/>
        </authorList>
    </citation>
    <scope>NUCLEOTIDE SEQUENCE [LARGE SCALE GENOMIC DNA]</scope>
    <source>
        <strain evidence="3">Arlian Lab</strain>
        <tissue evidence="3">Whole body</tissue>
    </source>
</reference>
<organism evidence="3 4">
    <name type="scientific">Euroglyphus maynei</name>
    <name type="common">Mayne's house dust mite</name>
    <dbReference type="NCBI Taxonomy" id="6958"/>
    <lineage>
        <taxon>Eukaryota</taxon>
        <taxon>Metazoa</taxon>
        <taxon>Ecdysozoa</taxon>
        <taxon>Arthropoda</taxon>
        <taxon>Chelicerata</taxon>
        <taxon>Arachnida</taxon>
        <taxon>Acari</taxon>
        <taxon>Acariformes</taxon>
        <taxon>Sarcoptiformes</taxon>
        <taxon>Astigmata</taxon>
        <taxon>Psoroptidia</taxon>
        <taxon>Analgoidea</taxon>
        <taxon>Pyroglyphidae</taxon>
        <taxon>Pyroglyphinae</taxon>
        <taxon>Euroglyphus</taxon>
    </lineage>
</organism>
<keyword evidence="2" id="KW-1133">Transmembrane helix</keyword>
<gene>
    <name evidence="3" type="ORF">BLA29_011611</name>
</gene>
<feature type="transmembrane region" description="Helical" evidence="2">
    <location>
        <begin position="13"/>
        <end position="35"/>
    </location>
</feature>
<feature type="compositionally biased region" description="Basic and acidic residues" evidence="1">
    <location>
        <begin position="94"/>
        <end position="103"/>
    </location>
</feature>
<proteinExistence type="predicted"/>
<keyword evidence="4" id="KW-1185">Reference proteome</keyword>
<evidence type="ECO:0000313" key="4">
    <source>
        <dbReference type="Proteomes" id="UP000194236"/>
    </source>
</evidence>
<protein>
    <submittedName>
        <fullName evidence="3">Uncharacterized protein</fullName>
    </submittedName>
</protein>
<dbReference type="AlphaFoldDB" id="A0A1Y3ASZ8"/>
<dbReference type="EMBL" id="MUJZ01060259">
    <property type="protein sequence ID" value="OTF71581.1"/>
    <property type="molecule type" value="Genomic_DNA"/>
</dbReference>
<keyword evidence="2" id="KW-0472">Membrane</keyword>
<evidence type="ECO:0000256" key="2">
    <source>
        <dbReference type="SAM" id="Phobius"/>
    </source>
</evidence>
<evidence type="ECO:0000256" key="1">
    <source>
        <dbReference type="SAM" id="MobiDB-lite"/>
    </source>
</evidence>